<sequence length="384" mass="44006">MKIALVVYQFIKEKGGVESYVYNASRQFLDYGYDVHIFAHRFSQNQDKRLFFHYVPAITLWSPLKYWTFAVNAPKVIKKSKIAFDLIHGFTRTLYQDIYRVGGGCHWDYMMHTYPLMQSRLGKLLMCLNPRHFSLLLLEKIIFQKKCYKHITCISEQCKKELIHHYQLAPDDIDVIYNGVDIEVFTPHNRTAYRNTVRAKYAIAPDDVLLLFVGSGFKRKGLKHAINALSIIDTPQKLKLLVVGKGNVREYQRFAQKKGVSDKLVFAGACRHIHEIYAGGDIFIFPSEYDAFGTACLEAMASGLPVIVSKASGASEIITHGNDGFIISHPIDAKEIAIYLQVLLEKETREYMGSNARQKAEQYSFQANIEKTLRIYRKVVDSHS</sequence>
<dbReference type="RefSeq" id="WP_070066714.1">
    <property type="nucleotide sequence ID" value="NZ_MJUW02000057.1"/>
</dbReference>
<gene>
    <name evidence="3" type="ORF">BIY37_04940</name>
</gene>
<dbReference type="Pfam" id="PF13439">
    <property type="entry name" value="Glyco_transf_4"/>
    <property type="match status" value="1"/>
</dbReference>
<dbReference type="InterPro" id="IPR001296">
    <property type="entry name" value="Glyco_trans_1"/>
</dbReference>
<dbReference type="PANTHER" id="PTHR45947">
    <property type="entry name" value="SULFOQUINOVOSYL TRANSFERASE SQD2"/>
    <property type="match status" value="1"/>
</dbReference>
<dbReference type="InterPro" id="IPR050194">
    <property type="entry name" value="Glycosyltransferase_grp1"/>
</dbReference>
<name>A0A1V6M1A0_9BACT</name>
<dbReference type="InterPro" id="IPR028098">
    <property type="entry name" value="Glyco_trans_4-like_N"/>
</dbReference>
<dbReference type="GO" id="GO:0016758">
    <property type="term" value="F:hexosyltransferase activity"/>
    <property type="evidence" value="ECO:0007669"/>
    <property type="project" value="TreeGrafter"/>
</dbReference>
<protein>
    <recommendedName>
        <fullName evidence="5">Glycosyl transferase family 1 domain-containing protein</fullName>
    </recommendedName>
</protein>
<dbReference type="CDD" id="cd03801">
    <property type="entry name" value="GT4_PimA-like"/>
    <property type="match status" value="1"/>
</dbReference>
<evidence type="ECO:0000259" key="2">
    <source>
        <dbReference type="Pfam" id="PF13439"/>
    </source>
</evidence>
<proteinExistence type="predicted"/>
<comment type="caution">
    <text evidence="3">The sequence shown here is derived from an EMBL/GenBank/DDBJ whole genome shotgun (WGS) entry which is preliminary data.</text>
</comment>
<evidence type="ECO:0000313" key="3">
    <source>
        <dbReference type="EMBL" id="OQD46106.1"/>
    </source>
</evidence>
<organism evidence="3 4">
    <name type="scientific">Candidatus Brocadia sapporoensis</name>
    <dbReference type="NCBI Taxonomy" id="392547"/>
    <lineage>
        <taxon>Bacteria</taxon>
        <taxon>Pseudomonadati</taxon>
        <taxon>Planctomycetota</taxon>
        <taxon>Candidatus Brocadiia</taxon>
        <taxon>Candidatus Brocadiales</taxon>
        <taxon>Candidatus Brocadiaceae</taxon>
        <taxon>Candidatus Brocadia</taxon>
    </lineage>
</organism>
<dbReference type="EMBL" id="MJUW02000057">
    <property type="protein sequence ID" value="OQD46106.1"/>
    <property type="molecule type" value="Genomic_DNA"/>
</dbReference>
<evidence type="ECO:0000313" key="4">
    <source>
        <dbReference type="Proteomes" id="UP000242219"/>
    </source>
</evidence>
<evidence type="ECO:0008006" key="5">
    <source>
        <dbReference type="Google" id="ProtNLM"/>
    </source>
</evidence>
<feature type="domain" description="Glycosyltransferase subfamily 4-like N-terminal" evidence="2">
    <location>
        <begin position="15"/>
        <end position="183"/>
    </location>
</feature>
<evidence type="ECO:0000259" key="1">
    <source>
        <dbReference type="Pfam" id="PF00534"/>
    </source>
</evidence>
<dbReference type="SUPFAM" id="SSF53756">
    <property type="entry name" value="UDP-Glycosyltransferase/glycogen phosphorylase"/>
    <property type="match status" value="1"/>
</dbReference>
<keyword evidence="4" id="KW-1185">Reference proteome</keyword>
<dbReference type="Gene3D" id="3.40.50.2000">
    <property type="entry name" value="Glycogen Phosphorylase B"/>
    <property type="match status" value="2"/>
</dbReference>
<dbReference type="AlphaFoldDB" id="A0A1V6M1A0"/>
<feature type="domain" description="Glycosyl transferase family 1" evidence="1">
    <location>
        <begin position="196"/>
        <end position="358"/>
    </location>
</feature>
<dbReference type="Pfam" id="PF00534">
    <property type="entry name" value="Glycos_transf_1"/>
    <property type="match status" value="1"/>
</dbReference>
<reference evidence="3 4" key="1">
    <citation type="journal article" date="2016" name="Genome Announc.">
        <title>Draft Genome Sequence of the Anaerobic Ammonium-Oxidizing Bacterium 'Candidatus Brocadia sp. 40'.</title>
        <authorList>
            <person name="Ali M."/>
            <person name="Haroon M.F."/>
            <person name="Narita Y."/>
            <person name="Zhang L."/>
            <person name="Rangel Shaw D."/>
            <person name="Okabe S."/>
            <person name="Saikaly P.E."/>
        </authorList>
    </citation>
    <scope>NUCLEOTIDE SEQUENCE [LARGE SCALE GENOMIC DNA]</scope>
    <source>
        <strain evidence="3 4">40</strain>
    </source>
</reference>
<accession>A0A1V6M1A0</accession>
<dbReference type="PANTHER" id="PTHR45947:SF3">
    <property type="entry name" value="SULFOQUINOVOSYL TRANSFERASE SQD2"/>
    <property type="match status" value="1"/>
</dbReference>
<dbReference type="Proteomes" id="UP000242219">
    <property type="component" value="Unassembled WGS sequence"/>
</dbReference>